<reference evidence="2 3" key="1">
    <citation type="submission" date="2019-03" db="EMBL/GenBank/DDBJ databases">
        <authorList>
            <person name="Gaulin E."/>
            <person name="Dumas B."/>
        </authorList>
    </citation>
    <scope>NUCLEOTIDE SEQUENCE [LARGE SCALE GENOMIC DNA]</scope>
    <source>
        <strain evidence="2">CBS 568.67</strain>
    </source>
</reference>
<dbReference type="OrthoDB" id="96105at2759"/>
<protein>
    <submittedName>
        <fullName evidence="2">Aste57867_15699 protein</fullName>
    </submittedName>
</protein>
<accession>A0A485L3N6</accession>
<organism evidence="2 3">
    <name type="scientific">Aphanomyces stellatus</name>
    <dbReference type="NCBI Taxonomy" id="120398"/>
    <lineage>
        <taxon>Eukaryota</taxon>
        <taxon>Sar</taxon>
        <taxon>Stramenopiles</taxon>
        <taxon>Oomycota</taxon>
        <taxon>Saprolegniomycetes</taxon>
        <taxon>Saprolegniales</taxon>
        <taxon>Verrucalvaceae</taxon>
        <taxon>Aphanomyces</taxon>
    </lineage>
</organism>
<reference evidence="1" key="2">
    <citation type="submission" date="2019-06" db="EMBL/GenBank/DDBJ databases">
        <title>Genomics analysis of Aphanomyces spp. identifies a new class of oomycete effector associated with host adaptation.</title>
        <authorList>
            <person name="Gaulin E."/>
        </authorList>
    </citation>
    <scope>NUCLEOTIDE SEQUENCE</scope>
    <source>
        <strain evidence="1">CBS 578.67</strain>
    </source>
</reference>
<evidence type="ECO:0000313" key="3">
    <source>
        <dbReference type="Proteomes" id="UP000332933"/>
    </source>
</evidence>
<proteinExistence type="predicted"/>
<dbReference type="InterPro" id="IPR052980">
    <property type="entry name" value="Crinkler_effector"/>
</dbReference>
<keyword evidence="3" id="KW-1185">Reference proteome</keyword>
<dbReference type="EMBL" id="CAADRA010005739">
    <property type="protein sequence ID" value="VFT92491.1"/>
    <property type="molecule type" value="Genomic_DNA"/>
</dbReference>
<dbReference type="AlphaFoldDB" id="A0A485L3N6"/>
<gene>
    <name evidence="2" type="primary">Aste57867_15699</name>
    <name evidence="1" type="ORF">As57867_015643</name>
    <name evidence="2" type="ORF">ASTE57867_15699</name>
</gene>
<name>A0A485L3N6_9STRA</name>
<dbReference type="PANTHER" id="PTHR33129">
    <property type="entry name" value="PROTEIN KINASE DOMAIN-CONTAINING PROTEIN-RELATED"/>
    <property type="match status" value="1"/>
</dbReference>
<dbReference type="Proteomes" id="UP000332933">
    <property type="component" value="Unassembled WGS sequence"/>
</dbReference>
<evidence type="ECO:0000313" key="2">
    <source>
        <dbReference type="EMBL" id="VFT92491.1"/>
    </source>
</evidence>
<evidence type="ECO:0000313" key="1">
    <source>
        <dbReference type="EMBL" id="KAF0693326.1"/>
    </source>
</evidence>
<sequence>MASTQDVWFALVDSKGQSYKKTRTTFVNVSPNISIGQFTKDVKAENPNILANIDPAQLHVYANKAAFDAENPVPLEEDSTIGTFGSSKKEALVVVVPVEDLVAPAEAHAAKRMKMSPVPRAEWFTSELTMFCSIELSLDEWLAMTYNGTFQNLSLNDKEMEDNEPSNEPRPARTFQKFDMDFPVLMNDNKKSSVFVRPCYDELFKLLLKDIEKRNQSVGVTGNPGIGKSRFYAYCVLRLTQQPIDGRILIVNCDAKYAVFEDGGFRYVSTEEELLQYQDNKNVIRLIDGRSKHLFSWTGVSILFTSPGYSDYKTFLKSTNVEYVMPPWTPKELSIAAEIADISIEAVKDRFDVFGGIARYVFSKQVDGHLRNATEAYSKVSGLEIFNVVSRREEVNEKMYPHRLLHMFPQHSSSRAYSGFYVTFGSENIADKVYDKLMNDCMDALTAFMVTNAEDTSSSGFRGKLFEIFCHRLWSSSGEHRLIGKLLHSDSQSSQEDEYSISIPAQVELRSFSKLSEIPVSEFEAKALYFRPKQKNFACIDAIYWNGQVCYLLQMTISNNHGIAHESLVKIHDWSTKLGIKYEYVFIVPKGQVQDYKVQNFLTTTRHVHKKPSKIAQGLVQYAVGVEMMNKKHSKHCDLPAS</sequence>
<dbReference type="EMBL" id="VJMH01005718">
    <property type="protein sequence ID" value="KAF0693326.1"/>
    <property type="molecule type" value="Genomic_DNA"/>
</dbReference>